<keyword evidence="1" id="KW-0678">Repressor</keyword>
<dbReference type="GO" id="GO:0003700">
    <property type="term" value="F:DNA-binding transcription factor activity"/>
    <property type="evidence" value="ECO:0007669"/>
    <property type="project" value="TreeGrafter"/>
</dbReference>
<dbReference type="Gene3D" id="1.10.260.40">
    <property type="entry name" value="lambda repressor-like DNA-binding domains"/>
    <property type="match status" value="1"/>
</dbReference>
<dbReference type="EMBL" id="CAEZXK010000001">
    <property type="protein sequence ID" value="CAB4678081.1"/>
    <property type="molecule type" value="Genomic_DNA"/>
</dbReference>
<dbReference type="SUPFAM" id="SSF53822">
    <property type="entry name" value="Periplasmic binding protein-like I"/>
    <property type="match status" value="1"/>
</dbReference>
<dbReference type="Pfam" id="PF13377">
    <property type="entry name" value="Peripla_BP_3"/>
    <property type="match status" value="1"/>
</dbReference>
<keyword evidence="2" id="KW-0805">Transcription regulation</keyword>
<dbReference type="SUPFAM" id="SSF47413">
    <property type="entry name" value="lambda repressor-like DNA-binding domains"/>
    <property type="match status" value="1"/>
</dbReference>
<dbReference type="Gene3D" id="3.40.50.2300">
    <property type="match status" value="2"/>
</dbReference>
<protein>
    <submittedName>
        <fullName evidence="6">Unannotated protein</fullName>
    </submittedName>
</protein>
<dbReference type="SMART" id="SM00354">
    <property type="entry name" value="HTH_LACI"/>
    <property type="match status" value="1"/>
</dbReference>
<gene>
    <name evidence="6" type="ORF">UFOPK2370_00050</name>
</gene>
<name>A0A6J6MUL7_9ZZZZ</name>
<dbReference type="GO" id="GO:0000976">
    <property type="term" value="F:transcription cis-regulatory region binding"/>
    <property type="evidence" value="ECO:0007669"/>
    <property type="project" value="TreeGrafter"/>
</dbReference>
<organism evidence="6">
    <name type="scientific">freshwater metagenome</name>
    <dbReference type="NCBI Taxonomy" id="449393"/>
    <lineage>
        <taxon>unclassified sequences</taxon>
        <taxon>metagenomes</taxon>
        <taxon>ecological metagenomes</taxon>
    </lineage>
</organism>
<evidence type="ECO:0000313" key="6">
    <source>
        <dbReference type="EMBL" id="CAB4678081.1"/>
    </source>
</evidence>
<keyword evidence="4" id="KW-0804">Transcription</keyword>
<dbReference type="PANTHER" id="PTHR30146">
    <property type="entry name" value="LACI-RELATED TRANSCRIPTIONAL REPRESSOR"/>
    <property type="match status" value="1"/>
</dbReference>
<feature type="domain" description="HTH lacI-type" evidence="5">
    <location>
        <begin position="2"/>
        <end position="57"/>
    </location>
</feature>
<dbReference type="CDD" id="cd01392">
    <property type="entry name" value="HTH_LacI"/>
    <property type="match status" value="1"/>
</dbReference>
<proteinExistence type="predicted"/>
<evidence type="ECO:0000256" key="3">
    <source>
        <dbReference type="ARBA" id="ARBA00023125"/>
    </source>
</evidence>
<evidence type="ECO:0000256" key="4">
    <source>
        <dbReference type="ARBA" id="ARBA00023163"/>
    </source>
</evidence>
<dbReference type="InterPro" id="IPR028082">
    <property type="entry name" value="Peripla_BP_I"/>
</dbReference>
<dbReference type="Pfam" id="PF00356">
    <property type="entry name" value="LacI"/>
    <property type="match status" value="1"/>
</dbReference>
<dbReference type="CDD" id="cd06267">
    <property type="entry name" value="PBP1_LacI_sugar_binding-like"/>
    <property type="match status" value="1"/>
</dbReference>
<dbReference type="AlphaFoldDB" id="A0A6J6MUL7"/>
<evidence type="ECO:0000259" key="5">
    <source>
        <dbReference type="PROSITE" id="PS50932"/>
    </source>
</evidence>
<dbReference type="InterPro" id="IPR000843">
    <property type="entry name" value="HTH_LacI"/>
</dbReference>
<evidence type="ECO:0000256" key="1">
    <source>
        <dbReference type="ARBA" id="ARBA00022491"/>
    </source>
</evidence>
<dbReference type="PROSITE" id="PS50932">
    <property type="entry name" value="HTH_LACI_2"/>
    <property type="match status" value="1"/>
</dbReference>
<sequence length="335" mass="35904">MVKRADVAALAGVSPSVVSYVLNGGPRHVSEPTRLNVLAAVKQLGYTPNALAAGLRRGATKTIGMIMPSPVNPYLAELADQIEEQAAELGYSIQISISRNDREQDIGSIRGLLDRQVDGLIVLSTSAFESLQALGRDQVPIVVIDHISERSRVSSVHVNNELESRKAVHYLHQLGHETIACLSGPQEVPTSDERISGWRLAQQESGFSDSDSLIVRAPYTAQGGWDATAELIDMTNLKPTAVFVASDAQAQGLLAALSERGISVPSEMSVISFDGSATSRFTSPPLTVVMQPAQEIVEIALNELLRKIAEPNSEPAHIVMNCQLIERASTAAPAR</sequence>
<accession>A0A6J6MUL7</accession>
<dbReference type="InterPro" id="IPR046335">
    <property type="entry name" value="LacI/GalR-like_sensor"/>
</dbReference>
<dbReference type="InterPro" id="IPR010982">
    <property type="entry name" value="Lambda_DNA-bd_dom_sf"/>
</dbReference>
<evidence type="ECO:0000256" key="2">
    <source>
        <dbReference type="ARBA" id="ARBA00023015"/>
    </source>
</evidence>
<reference evidence="6" key="1">
    <citation type="submission" date="2020-05" db="EMBL/GenBank/DDBJ databases">
        <authorList>
            <person name="Chiriac C."/>
            <person name="Salcher M."/>
            <person name="Ghai R."/>
            <person name="Kavagutti S V."/>
        </authorList>
    </citation>
    <scope>NUCLEOTIDE SEQUENCE</scope>
</reference>
<keyword evidence="3" id="KW-0238">DNA-binding</keyword>
<dbReference type="PANTHER" id="PTHR30146:SF148">
    <property type="entry name" value="HTH-TYPE TRANSCRIPTIONAL REPRESSOR PURR-RELATED"/>
    <property type="match status" value="1"/>
</dbReference>